<reference evidence="8" key="1">
    <citation type="journal article" date="2019" name="Int. J. Syst. Evol. Microbiol.">
        <title>The Global Catalogue of Microorganisms (GCM) 10K type strain sequencing project: providing services to taxonomists for standard genome sequencing and annotation.</title>
        <authorList>
            <consortium name="The Broad Institute Genomics Platform"/>
            <consortium name="The Broad Institute Genome Sequencing Center for Infectious Disease"/>
            <person name="Wu L."/>
            <person name="Ma J."/>
        </authorList>
    </citation>
    <scope>NUCLEOTIDE SEQUENCE [LARGE SCALE GENOMIC DNA]</scope>
    <source>
        <strain evidence="8">NCAIM B.01391</strain>
    </source>
</reference>
<sequence>MDSGFAISFADIKAAAQTIAGHVLKTPLMPAPRLSALTGAEIFVKHENMQATASFKERGAVNKLLSLTDDEKRRGVIAMSAGNHAQAVAYHARRFGIPATIVMPETTPLVKVENTRAHGAEVVLFGETLYESAQKAQEIAAQKSLVFVHPYDDAAVMAGQGTVALEMLREAPDLDMLLIPLGGGGLMAGNAVAAKALKPSIEMIGVEAALYPSFHNAVHGAQMPIGGATLAEGIAVKTVGTQTLPVVKELVSDIVLVGEDLIERAVNAYATLQHTLAEGAGAAGLAAMLKEPERYRGRKVGLVLCGGNIDARLLAAIMVRELEREQRIAAFRLTASDRPGLLGKVASLFGTLGANILEVSHGRLFLDVPAKGVMLDVTIETRDEAHTAAIEEALRQEGFAPRRIYPRGLAEPAG</sequence>
<comment type="cofactor">
    <cofactor evidence="1">
        <name>pyridoxal 5'-phosphate</name>
        <dbReference type="ChEBI" id="CHEBI:597326"/>
    </cofactor>
</comment>
<dbReference type="NCBIfam" id="TIGR01127">
    <property type="entry name" value="ilvA_1Cterm"/>
    <property type="match status" value="1"/>
</dbReference>
<dbReference type="InterPro" id="IPR005789">
    <property type="entry name" value="Thr_deHydtase_catblc"/>
</dbReference>
<dbReference type="EMBL" id="JBHSLW010000039">
    <property type="protein sequence ID" value="MFC5422441.1"/>
    <property type="molecule type" value="Genomic_DNA"/>
</dbReference>
<dbReference type="PROSITE" id="PS51671">
    <property type="entry name" value="ACT"/>
    <property type="match status" value="1"/>
</dbReference>
<dbReference type="RefSeq" id="WP_377800710.1">
    <property type="nucleotide sequence ID" value="NZ_JBHSLW010000039.1"/>
</dbReference>
<dbReference type="InterPro" id="IPR002912">
    <property type="entry name" value="ACT_dom"/>
</dbReference>
<comment type="catalytic activity">
    <reaction evidence="5">
        <text>L-serine = pyruvate + NH4(+)</text>
        <dbReference type="Rhea" id="RHEA:19169"/>
        <dbReference type="ChEBI" id="CHEBI:15361"/>
        <dbReference type="ChEBI" id="CHEBI:28938"/>
        <dbReference type="ChEBI" id="CHEBI:33384"/>
        <dbReference type="EC" id="4.3.1.17"/>
    </reaction>
</comment>
<dbReference type="Gene3D" id="3.40.50.1100">
    <property type="match status" value="2"/>
</dbReference>
<organism evidence="7 8">
    <name type="scientific">Bosea eneae</name>
    <dbReference type="NCBI Taxonomy" id="151454"/>
    <lineage>
        <taxon>Bacteria</taxon>
        <taxon>Pseudomonadati</taxon>
        <taxon>Pseudomonadota</taxon>
        <taxon>Alphaproteobacteria</taxon>
        <taxon>Hyphomicrobiales</taxon>
        <taxon>Boseaceae</taxon>
        <taxon>Bosea</taxon>
    </lineage>
</organism>
<comment type="caution">
    <text evidence="7">The sequence shown here is derived from an EMBL/GenBank/DDBJ whole genome shotgun (WGS) entry which is preliminary data.</text>
</comment>
<dbReference type="CDD" id="cd01562">
    <property type="entry name" value="Thr-dehyd"/>
    <property type="match status" value="1"/>
</dbReference>
<dbReference type="Proteomes" id="UP001596053">
    <property type="component" value="Unassembled WGS sequence"/>
</dbReference>
<comment type="similarity">
    <text evidence="2">Belongs to the serine/threonine dehydratase family.</text>
</comment>
<feature type="domain" description="ACT" evidence="6">
    <location>
        <begin position="330"/>
        <end position="406"/>
    </location>
</feature>
<dbReference type="PANTHER" id="PTHR48078:SF6">
    <property type="entry name" value="L-THREONINE DEHYDRATASE CATABOLIC TDCB"/>
    <property type="match status" value="1"/>
</dbReference>
<dbReference type="GO" id="GO:0004794">
    <property type="term" value="F:threonine deaminase activity"/>
    <property type="evidence" value="ECO:0007669"/>
    <property type="project" value="UniProtKB-EC"/>
</dbReference>
<evidence type="ECO:0000313" key="8">
    <source>
        <dbReference type="Proteomes" id="UP001596053"/>
    </source>
</evidence>
<dbReference type="Pfam" id="PF00291">
    <property type="entry name" value="PALP"/>
    <property type="match status" value="1"/>
</dbReference>
<evidence type="ECO:0000256" key="5">
    <source>
        <dbReference type="ARBA" id="ARBA00049406"/>
    </source>
</evidence>
<dbReference type="SUPFAM" id="SSF53686">
    <property type="entry name" value="Tryptophan synthase beta subunit-like PLP-dependent enzymes"/>
    <property type="match status" value="1"/>
</dbReference>
<dbReference type="InterPro" id="IPR036052">
    <property type="entry name" value="TrpB-like_PALP_sf"/>
</dbReference>
<evidence type="ECO:0000256" key="4">
    <source>
        <dbReference type="ARBA" id="ARBA00023239"/>
    </source>
</evidence>
<keyword evidence="8" id="KW-1185">Reference proteome</keyword>
<evidence type="ECO:0000259" key="6">
    <source>
        <dbReference type="PROSITE" id="PS51671"/>
    </source>
</evidence>
<dbReference type="InterPro" id="IPR044561">
    <property type="entry name" value="ACT_ThrD-II-like"/>
</dbReference>
<keyword evidence="4 7" id="KW-0456">Lyase</keyword>
<evidence type="ECO:0000313" key="7">
    <source>
        <dbReference type="EMBL" id="MFC5422441.1"/>
    </source>
</evidence>
<dbReference type="CDD" id="cd04886">
    <property type="entry name" value="ACT_ThrD-II-like"/>
    <property type="match status" value="1"/>
</dbReference>
<evidence type="ECO:0000256" key="2">
    <source>
        <dbReference type="ARBA" id="ARBA00010869"/>
    </source>
</evidence>
<evidence type="ECO:0000256" key="1">
    <source>
        <dbReference type="ARBA" id="ARBA00001933"/>
    </source>
</evidence>
<dbReference type="InterPro" id="IPR050147">
    <property type="entry name" value="Ser/Thr_Dehydratase"/>
</dbReference>
<dbReference type="EC" id="4.3.1.19" evidence="7"/>
<protein>
    <submittedName>
        <fullName evidence="7">Threonine ammonia-lyase</fullName>
        <ecNumber evidence="7">4.3.1.19</ecNumber>
    </submittedName>
</protein>
<dbReference type="InterPro" id="IPR045865">
    <property type="entry name" value="ACT-like_dom_sf"/>
</dbReference>
<dbReference type="SUPFAM" id="SSF55021">
    <property type="entry name" value="ACT-like"/>
    <property type="match status" value="1"/>
</dbReference>
<name>A0ABW0IXS0_9HYPH</name>
<dbReference type="InterPro" id="IPR001926">
    <property type="entry name" value="TrpB-like_PALP"/>
</dbReference>
<keyword evidence="3" id="KW-0663">Pyridoxal phosphate</keyword>
<proteinExistence type="inferred from homology"/>
<evidence type="ECO:0000256" key="3">
    <source>
        <dbReference type="ARBA" id="ARBA00022898"/>
    </source>
</evidence>
<accession>A0ABW0IXS0</accession>
<dbReference type="NCBIfam" id="NF005600">
    <property type="entry name" value="PRK07334.1"/>
    <property type="match status" value="1"/>
</dbReference>
<gene>
    <name evidence="7" type="ORF">ACFPOB_23015</name>
</gene>
<dbReference type="Pfam" id="PF01842">
    <property type="entry name" value="ACT"/>
    <property type="match status" value="1"/>
</dbReference>
<dbReference type="PANTHER" id="PTHR48078">
    <property type="entry name" value="THREONINE DEHYDRATASE, MITOCHONDRIAL-RELATED"/>
    <property type="match status" value="1"/>
</dbReference>